<comment type="caution">
    <text evidence="1">The sequence shown here is derived from an EMBL/GenBank/DDBJ whole genome shotgun (WGS) entry which is preliminary data.</text>
</comment>
<evidence type="ECO:0008006" key="3">
    <source>
        <dbReference type="Google" id="ProtNLM"/>
    </source>
</evidence>
<evidence type="ECO:0000313" key="2">
    <source>
        <dbReference type="Proteomes" id="UP000298264"/>
    </source>
</evidence>
<dbReference type="OrthoDB" id="5786920at2"/>
<dbReference type="RefSeq" id="WP_135763132.1">
    <property type="nucleotide sequence ID" value="NZ_RQHV01000029.1"/>
</dbReference>
<dbReference type="AlphaFoldDB" id="A0A4R9LRH3"/>
<dbReference type="EMBL" id="RQHV01000029">
    <property type="protein sequence ID" value="TGN13408.1"/>
    <property type="molecule type" value="Genomic_DNA"/>
</dbReference>
<accession>A0A4R9LRH3</accession>
<sequence>MQVLRSNKIPSSAILSLLILFLITQLYAEDEAWLRKGDPFPKIKFTNQFEKEATIALKTKRVIFVSDMDASKIVHSVLEKDGDSLLNQSESILVSDIHRMPGLITKFVALPKMRSYSYTIHLIREENTGSAIPRKKGFVTLIFLDQGKIASIEFADETSKLSEFLNSKH</sequence>
<evidence type="ECO:0000313" key="1">
    <source>
        <dbReference type="EMBL" id="TGN13408.1"/>
    </source>
</evidence>
<proteinExistence type="predicted"/>
<organism evidence="1 2">
    <name type="scientific">Leptospira ilyithenensis</name>
    <dbReference type="NCBI Taxonomy" id="2484901"/>
    <lineage>
        <taxon>Bacteria</taxon>
        <taxon>Pseudomonadati</taxon>
        <taxon>Spirochaetota</taxon>
        <taxon>Spirochaetia</taxon>
        <taxon>Leptospirales</taxon>
        <taxon>Leptospiraceae</taxon>
        <taxon>Leptospira</taxon>
    </lineage>
</organism>
<keyword evidence="2" id="KW-1185">Reference proteome</keyword>
<dbReference type="Proteomes" id="UP000298264">
    <property type="component" value="Unassembled WGS sequence"/>
</dbReference>
<reference evidence="1" key="1">
    <citation type="journal article" date="2019" name="PLoS Negl. Trop. Dis.">
        <title>Revisiting the worldwide diversity of Leptospira species in the environment.</title>
        <authorList>
            <person name="Vincent A.T."/>
            <person name="Schiettekatte O."/>
            <person name="Bourhy P."/>
            <person name="Veyrier F.J."/>
            <person name="Picardeau M."/>
        </authorList>
    </citation>
    <scope>NUCLEOTIDE SEQUENCE [LARGE SCALE GENOMIC DNA]</scope>
    <source>
        <strain evidence="1">201400974</strain>
    </source>
</reference>
<name>A0A4R9LRH3_9LEPT</name>
<protein>
    <recommendedName>
        <fullName evidence="3">FAD/FMN-containing dehydrogenase</fullName>
    </recommendedName>
</protein>
<gene>
    <name evidence="1" type="ORF">EHS11_04025</name>
</gene>